<proteinExistence type="inferred from homology"/>
<reference evidence="11" key="2">
    <citation type="submission" date="2025-08" db="UniProtKB">
        <authorList>
            <consortium name="Ensembl"/>
        </authorList>
    </citation>
    <scope>IDENTIFICATION</scope>
</reference>
<feature type="domain" description="Reverse transcriptase" evidence="10">
    <location>
        <begin position="1"/>
        <end position="82"/>
    </location>
</feature>
<evidence type="ECO:0000313" key="12">
    <source>
        <dbReference type="Proteomes" id="UP000314982"/>
    </source>
</evidence>
<dbReference type="PANTHER" id="PTHR37984">
    <property type="entry name" value="PROTEIN CBG26694"/>
    <property type="match status" value="1"/>
</dbReference>
<dbReference type="PROSITE" id="PS50878">
    <property type="entry name" value="RT_POL"/>
    <property type="match status" value="1"/>
</dbReference>
<keyword evidence="12" id="KW-1185">Reference proteome</keyword>
<keyword evidence="3" id="KW-0808">Transferase</keyword>
<dbReference type="GeneTree" id="ENSGT01100000263500"/>
<dbReference type="Proteomes" id="UP000314982">
    <property type="component" value="Unassembled WGS sequence"/>
</dbReference>
<dbReference type="AlphaFoldDB" id="A0A4W5R815"/>
<dbReference type="InterPro" id="IPR041588">
    <property type="entry name" value="Integrase_H2C2"/>
</dbReference>
<evidence type="ECO:0000313" key="11">
    <source>
        <dbReference type="Ensembl" id="ENSHHUP00000084762.1"/>
    </source>
</evidence>
<dbReference type="Pfam" id="PF00078">
    <property type="entry name" value="RVT_1"/>
    <property type="match status" value="1"/>
</dbReference>
<dbReference type="Gene3D" id="1.10.340.70">
    <property type="match status" value="1"/>
</dbReference>
<keyword evidence="8" id="KW-0695">RNA-directed DNA polymerase</keyword>
<dbReference type="Pfam" id="PF17921">
    <property type="entry name" value="Integrase_H2C2"/>
    <property type="match status" value="1"/>
</dbReference>
<evidence type="ECO:0000256" key="5">
    <source>
        <dbReference type="ARBA" id="ARBA00022722"/>
    </source>
</evidence>
<evidence type="ECO:0000256" key="4">
    <source>
        <dbReference type="ARBA" id="ARBA00022695"/>
    </source>
</evidence>
<sequence length="425" mass="48061">MPYELMNAPSVFQSFVDKIFRDLHGQGVVVYIDDILIYSTTRAEHVSLVRRVLGRLLEHDLYVKAEKCLFFQQTVSFLGYRISTSGLEMESDCIAAVRNWPTPTTVKKVQRFLGFANYYRRFILGFGQVAAPITSLLKEGPVRLQWSAEVDRAFGHLRALFTSAPVLAHPDPSLAFIVEVDASEAGIGAVLSQRSGTPPKLRPCAFFSKKLSPAERNYDVVARELLAVVKALKAWRHWLKGAKHPFLIWTDHHNLEYIRAARRLNSRQARWAMFFTRFVFTLSYRPGSHNGKADALSWLYDSEERPMDQTPILPASCLVAPVVWELDADIEQDGTLGRARSPQCPVGRLYVPFAVRDQLIYWTHTSPSSGHPGIGRTVRCLTGKYWWPTLAKDVRVYVSSCSVCAQCKAPRHLPRGKLHPLPVPQ</sequence>
<dbReference type="STRING" id="62062.ENSHHUP00000084762"/>
<evidence type="ECO:0000256" key="9">
    <source>
        <dbReference type="ARBA" id="ARBA00039658"/>
    </source>
</evidence>
<evidence type="ECO:0000256" key="7">
    <source>
        <dbReference type="ARBA" id="ARBA00022801"/>
    </source>
</evidence>
<reference evidence="11" key="3">
    <citation type="submission" date="2025-09" db="UniProtKB">
        <authorList>
            <consortium name="Ensembl"/>
        </authorList>
    </citation>
    <scope>IDENTIFICATION</scope>
</reference>
<dbReference type="InterPro" id="IPR050951">
    <property type="entry name" value="Retrovirus_Pol_polyprotein"/>
</dbReference>
<keyword evidence="7" id="KW-0378">Hydrolase</keyword>
<evidence type="ECO:0000256" key="6">
    <source>
        <dbReference type="ARBA" id="ARBA00022759"/>
    </source>
</evidence>
<dbReference type="GO" id="GO:0003964">
    <property type="term" value="F:RNA-directed DNA polymerase activity"/>
    <property type="evidence" value="ECO:0007669"/>
    <property type="project" value="UniProtKB-KW"/>
</dbReference>
<dbReference type="Ensembl" id="ENSHHUT00000087416.1">
    <property type="protein sequence ID" value="ENSHHUP00000084762.1"/>
    <property type="gene ID" value="ENSHHUG00000049134.1"/>
</dbReference>
<dbReference type="EC" id="3.1.26.4" evidence="2"/>
<accession>A0A4W5R815</accession>
<dbReference type="InterPro" id="IPR043128">
    <property type="entry name" value="Rev_trsase/Diguanyl_cyclase"/>
</dbReference>
<dbReference type="CDD" id="cd01647">
    <property type="entry name" value="RT_LTR"/>
    <property type="match status" value="1"/>
</dbReference>
<reference evidence="12" key="1">
    <citation type="submission" date="2018-06" db="EMBL/GenBank/DDBJ databases">
        <title>Genome assembly of Danube salmon.</title>
        <authorList>
            <person name="Macqueen D.J."/>
            <person name="Gundappa M.K."/>
        </authorList>
    </citation>
    <scope>NUCLEOTIDE SEQUENCE [LARGE SCALE GENOMIC DNA]</scope>
</reference>
<evidence type="ECO:0000259" key="10">
    <source>
        <dbReference type="PROSITE" id="PS50878"/>
    </source>
</evidence>
<keyword evidence="4" id="KW-0548">Nucleotidyltransferase</keyword>
<dbReference type="FunFam" id="3.30.70.270:FF:000003">
    <property type="entry name" value="Transposon Ty3-G Gag-Pol polyprotein"/>
    <property type="match status" value="1"/>
</dbReference>
<dbReference type="GO" id="GO:0004523">
    <property type="term" value="F:RNA-DNA hybrid ribonuclease activity"/>
    <property type="evidence" value="ECO:0007669"/>
    <property type="project" value="UniProtKB-EC"/>
</dbReference>
<dbReference type="InterPro" id="IPR043502">
    <property type="entry name" value="DNA/RNA_pol_sf"/>
</dbReference>
<dbReference type="InterPro" id="IPR000477">
    <property type="entry name" value="RT_dom"/>
</dbReference>
<dbReference type="SUPFAM" id="SSF56672">
    <property type="entry name" value="DNA/RNA polymerases"/>
    <property type="match status" value="1"/>
</dbReference>
<keyword evidence="5" id="KW-0540">Nuclease</keyword>
<protein>
    <recommendedName>
        <fullName evidence="9">Gypsy retrotransposon integrase-like protein 1</fullName>
        <ecNumber evidence="2">3.1.26.4</ecNumber>
    </recommendedName>
</protein>
<dbReference type="CDD" id="cd09274">
    <property type="entry name" value="RNase_HI_RT_Ty3"/>
    <property type="match status" value="1"/>
</dbReference>
<organism evidence="11 12">
    <name type="scientific">Hucho hucho</name>
    <name type="common">huchen</name>
    <dbReference type="NCBI Taxonomy" id="62062"/>
    <lineage>
        <taxon>Eukaryota</taxon>
        <taxon>Metazoa</taxon>
        <taxon>Chordata</taxon>
        <taxon>Craniata</taxon>
        <taxon>Vertebrata</taxon>
        <taxon>Euteleostomi</taxon>
        <taxon>Actinopterygii</taxon>
        <taxon>Neopterygii</taxon>
        <taxon>Teleostei</taxon>
        <taxon>Protacanthopterygii</taxon>
        <taxon>Salmoniformes</taxon>
        <taxon>Salmonidae</taxon>
        <taxon>Salmoninae</taxon>
        <taxon>Hucho</taxon>
    </lineage>
</organism>
<dbReference type="Gene3D" id="3.30.70.270">
    <property type="match status" value="2"/>
</dbReference>
<evidence type="ECO:0000256" key="2">
    <source>
        <dbReference type="ARBA" id="ARBA00012180"/>
    </source>
</evidence>
<evidence type="ECO:0000256" key="3">
    <source>
        <dbReference type="ARBA" id="ARBA00022679"/>
    </source>
</evidence>
<evidence type="ECO:0000256" key="8">
    <source>
        <dbReference type="ARBA" id="ARBA00022918"/>
    </source>
</evidence>
<name>A0A4W5R815_9TELE</name>
<dbReference type="FunFam" id="3.30.70.270:FF:000020">
    <property type="entry name" value="Transposon Tf2-6 polyprotein-like Protein"/>
    <property type="match status" value="1"/>
</dbReference>
<comment type="similarity">
    <text evidence="1">Belongs to the beta type-B retroviral polymerase family. HERV class-II K(HML-2) pol subfamily.</text>
</comment>
<dbReference type="Pfam" id="PF17917">
    <property type="entry name" value="RT_RNaseH"/>
    <property type="match status" value="1"/>
</dbReference>
<keyword evidence="6" id="KW-0255">Endonuclease</keyword>
<dbReference type="PANTHER" id="PTHR37984:SF5">
    <property type="entry name" value="PROTEIN NYNRIN-LIKE"/>
    <property type="match status" value="1"/>
</dbReference>
<evidence type="ECO:0000256" key="1">
    <source>
        <dbReference type="ARBA" id="ARBA00010879"/>
    </source>
</evidence>
<dbReference type="InterPro" id="IPR041373">
    <property type="entry name" value="RT_RNaseH"/>
</dbReference>